<feature type="domain" description="HTH cro/C1-type" evidence="1">
    <location>
        <begin position="31"/>
        <end position="86"/>
    </location>
</feature>
<dbReference type="PROSITE" id="PS50943">
    <property type="entry name" value="HTH_CROC1"/>
    <property type="match status" value="1"/>
</dbReference>
<reference evidence="3" key="1">
    <citation type="submission" date="2016-10" db="EMBL/GenBank/DDBJ databases">
        <authorList>
            <person name="Varghese N."/>
            <person name="Submissions S."/>
        </authorList>
    </citation>
    <scope>NUCLEOTIDE SEQUENCE [LARGE SCALE GENOMIC DNA]</scope>
    <source>
        <strain evidence="3">CGMCC 4.7047</strain>
    </source>
</reference>
<organism evidence="2 3">
    <name type="scientific">Streptomyces harbinensis</name>
    <dbReference type="NCBI Taxonomy" id="1176198"/>
    <lineage>
        <taxon>Bacteria</taxon>
        <taxon>Bacillati</taxon>
        <taxon>Actinomycetota</taxon>
        <taxon>Actinomycetes</taxon>
        <taxon>Kitasatosporales</taxon>
        <taxon>Streptomycetaceae</taxon>
        <taxon>Streptomyces</taxon>
    </lineage>
</organism>
<proteinExistence type="predicted"/>
<dbReference type="SUPFAM" id="SSF47413">
    <property type="entry name" value="lambda repressor-like DNA-binding domains"/>
    <property type="match status" value="1"/>
</dbReference>
<dbReference type="GO" id="GO:0003677">
    <property type="term" value="F:DNA binding"/>
    <property type="evidence" value="ECO:0007669"/>
    <property type="project" value="InterPro"/>
</dbReference>
<dbReference type="Pfam" id="PF19054">
    <property type="entry name" value="DUF5753"/>
    <property type="match status" value="1"/>
</dbReference>
<dbReference type="AlphaFoldDB" id="A0A1I6RLD4"/>
<evidence type="ECO:0000259" key="1">
    <source>
        <dbReference type="PROSITE" id="PS50943"/>
    </source>
</evidence>
<dbReference type="Pfam" id="PF13560">
    <property type="entry name" value="HTH_31"/>
    <property type="match status" value="1"/>
</dbReference>
<sequence>MAGFDEGKGRTVSTSVNTSALAIQRDVGAELRRLRLEAGFATQTAAAKQLKCSQNKISYVESGKRWPDDALLKRMLKVYGVEEPKRTEILTTIRTGKSIDRSWWQEPKYRSLITGGFGRIFPLEDAADTLWVHSGTYVPGLLQTKGYIEALAAFGQKDESRQHRELFVETRLRRQQILTRSQPVTLQALFLESALRPVVGGPDIMRGQLQHLRKMAERPNVSLRVIPFSAGAGATAGAPFNVFRFPGTHNKIVAIHEMPRGDGEVADPAEVRRMRRRFSDLAEVALSTAETVDLMEEIEKAL</sequence>
<dbReference type="EMBL" id="FPAB01000003">
    <property type="protein sequence ID" value="SFS65563.1"/>
    <property type="molecule type" value="Genomic_DNA"/>
</dbReference>
<dbReference type="Proteomes" id="UP000198873">
    <property type="component" value="Unassembled WGS sequence"/>
</dbReference>
<dbReference type="STRING" id="1176198.SAMN05444716_103170"/>
<dbReference type="RefSeq" id="WP_237751269.1">
    <property type="nucleotide sequence ID" value="NZ_CP054938.1"/>
</dbReference>
<dbReference type="InterPro" id="IPR043917">
    <property type="entry name" value="DUF5753"/>
</dbReference>
<evidence type="ECO:0000313" key="3">
    <source>
        <dbReference type="Proteomes" id="UP000198873"/>
    </source>
</evidence>
<dbReference type="SMART" id="SM00530">
    <property type="entry name" value="HTH_XRE"/>
    <property type="match status" value="1"/>
</dbReference>
<dbReference type="InterPro" id="IPR010982">
    <property type="entry name" value="Lambda_DNA-bd_dom_sf"/>
</dbReference>
<dbReference type="InterPro" id="IPR001387">
    <property type="entry name" value="Cro/C1-type_HTH"/>
</dbReference>
<name>A0A1I6RLD4_9ACTN</name>
<accession>A0A1I6RLD4</accession>
<keyword evidence="3" id="KW-1185">Reference proteome</keyword>
<protein>
    <submittedName>
        <fullName evidence="2">Helix-turn-helix domain-containing protein</fullName>
    </submittedName>
</protein>
<gene>
    <name evidence="2" type="ORF">SAMN05444716_103170</name>
</gene>
<dbReference type="Gene3D" id="1.10.260.40">
    <property type="entry name" value="lambda repressor-like DNA-binding domains"/>
    <property type="match status" value="1"/>
</dbReference>
<evidence type="ECO:0000313" key="2">
    <source>
        <dbReference type="EMBL" id="SFS65563.1"/>
    </source>
</evidence>
<dbReference type="CDD" id="cd00093">
    <property type="entry name" value="HTH_XRE"/>
    <property type="match status" value="1"/>
</dbReference>